<evidence type="ECO:0000256" key="2">
    <source>
        <dbReference type="SAM" id="Phobius"/>
    </source>
</evidence>
<keyword evidence="2" id="KW-1133">Transmembrane helix</keyword>
<accession>A0A1X6MS14</accession>
<name>A0A1X6MS14_9APHY</name>
<keyword evidence="6" id="KW-1185">Reference proteome</keyword>
<feature type="region of interest" description="Disordered" evidence="1">
    <location>
        <begin position="413"/>
        <end position="492"/>
    </location>
</feature>
<feature type="region of interest" description="Disordered" evidence="1">
    <location>
        <begin position="180"/>
        <end position="249"/>
    </location>
</feature>
<keyword evidence="2" id="KW-0472">Membrane</keyword>
<keyword evidence="2" id="KW-0812">Transmembrane</keyword>
<evidence type="ECO:0000313" key="5">
    <source>
        <dbReference type="EMBL" id="OSX58992.1"/>
    </source>
</evidence>
<feature type="region of interest" description="Disordered" evidence="1">
    <location>
        <begin position="511"/>
        <end position="614"/>
    </location>
</feature>
<feature type="region of interest" description="Disordered" evidence="1">
    <location>
        <begin position="648"/>
        <end position="669"/>
    </location>
</feature>
<reference evidence="5 6" key="1">
    <citation type="submission" date="2017-04" db="EMBL/GenBank/DDBJ databases">
        <title>Genome Sequence of the Model Brown-Rot Fungus Postia placenta SB12.</title>
        <authorList>
            <consortium name="DOE Joint Genome Institute"/>
            <person name="Gaskell J."/>
            <person name="Kersten P."/>
            <person name="Larrondo L.F."/>
            <person name="Canessa P."/>
            <person name="Martinez D."/>
            <person name="Hibbett D."/>
            <person name="Schmoll M."/>
            <person name="Kubicek C.P."/>
            <person name="Martinez A.T."/>
            <person name="Yadav J."/>
            <person name="Master E."/>
            <person name="Magnuson J.K."/>
            <person name="James T."/>
            <person name="Yaver D."/>
            <person name="Berka R."/>
            <person name="Labutti K."/>
            <person name="Lipzen A."/>
            <person name="Aerts A."/>
            <person name="Barry K."/>
            <person name="Henrissat B."/>
            <person name="Blanchette R."/>
            <person name="Grigoriev I."/>
            <person name="Cullen D."/>
        </authorList>
    </citation>
    <scope>NUCLEOTIDE SEQUENCE [LARGE SCALE GENOMIC DNA]</scope>
    <source>
        <strain evidence="5 6">MAD-698-R-SB12</strain>
    </source>
</reference>
<feature type="transmembrane region" description="Helical" evidence="2">
    <location>
        <begin position="1034"/>
        <end position="1054"/>
    </location>
</feature>
<sequence length="1194" mass="126281">MAAPTQMLPSWLTLATTVVTAPDGAVTTSLVTLQLPLTYYGPSIPLGTDGSWTYGGLTPPASITVSATTTTASTSIVSSSSRSLSSPLSTSVATSSLSSSFTSSASSSAASSSAAGVVAANHHTISAATLGAILGAILGTLLLVVLVLIVLLLRRHHGGARGAGPQSKSSSSFWNRQTTLFSRRGSPRQTPIWTEWQMVNPDDFNEDGGAEERTPGDGSPRGSGEEHDPFLTRRSVYSDSKELTQTTTGTKTLVSVPAAAAIAGGTTSTSRTGTKVGGHIIPRDELLARMNEDQGGLPPRVNVTEASPEHTSPLLPPPPIGSDRRARGVETKSTRSLGSQVLSTTSEKSSGSIAEHEPAELLTARRVKVVNLDQAEDEAGPSAWHKPSGLETLANLPRLSWFRRMSWLGAPTGSLSPDAESAGQDAYTRTPPRSHSRQGSRSRPVSWAPLPTHEPGSPESSFGRRPRSQSGLGLGLLDNGERPHSSVSAKSKASAASGNTVYLDAHSTPASSAVDVTSPVGAMGPAGSGVPSVPALPQQRSRQVSPSSGDIPTMTTSGGYLSVPGEPPSYEESRRTTDQSPGETSSESVDVLDIPAPRPASPFTAASSRPGFPPGLISLPAPRVWRDSHISGDSAGIQIDVLEEAPPTAQDGWRNLSGIGRAPGEDRRTTFGMVHSTQPEVVHPRAALNSEQGSLHSMRSHLSPHSPLNTSGSAPASSLHTHHSSSSRPSMHSQGLTGSSGGSLAHSNSISEDDRRPRRRGAVGEVSSPALSAVFSREGPWERPTSHLAARPMTPIRQSPSSSAGDVPNFATPATVTGTVTSSGTTRTDDTNTNSSVTTALTDPVTGAVLHFPALPWRHVPDRSWNSRDEEHMCTTAVWPPRKMVVLRRVIKVSIPPRTVPERECIYRALGSTSAWQMDFPVDLQINPIRLHHTLLELPSSIHIINILTLHPALVAYYMILTLADEVRLMWGRKSISTILYFVNRLVMLGTVVMNAPLPTNTLLLVDKIVALVAMTVLAVVAALRALAVSKRNWYITLPILALGLVPVGANLQLHATNSTSRVVAVINVATLLVDTIEQIDVNIAALLSALSSILVSQFLMHLREAADRSTGELGTRSSSRTNSTRESATQSWLSSAEFAATIGDHSDHSDHFDNIDAFSDVEDDYALSRDDETEGQHQQRGIQLRVLASAGQQ</sequence>
<feature type="transmembrane region" description="Helical" evidence="2">
    <location>
        <begin position="1009"/>
        <end position="1027"/>
    </location>
</feature>
<dbReference type="OrthoDB" id="2563978at2759"/>
<dbReference type="EMBL" id="KZ110603">
    <property type="protein sequence ID" value="OSX58992.1"/>
    <property type="molecule type" value="Genomic_DNA"/>
</dbReference>
<evidence type="ECO:0000256" key="3">
    <source>
        <dbReference type="SAM" id="SignalP"/>
    </source>
</evidence>
<dbReference type="Pfam" id="PF20151">
    <property type="entry name" value="DUF6533"/>
    <property type="match status" value="1"/>
</dbReference>
<feature type="compositionally biased region" description="Basic and acidic residues" evidence="1">
    <location>
        <begin position="322"/>
        <end position="333"/>
    </location>
</feature>
<feature type="compositionally biased region" description="Low complexity" evidence="1">
    <location>
        <begin position="726"/>
        <end position="737"/>
    </location>
</feature>
<organism evidence="5 6">
    <name type="scientific">Postia placenta MAD-698-R-SB12</name>
    <dbReference type="NCBI Taxonomy" id="670580"/>
    <lineage>
        <taxon>Eukaryota</taxon>
        <taxon>Fungi</taxon>
        <taxon>Dikarya</taxon>
        <taxon>Basidiomycota</taxon>
        <taxon>Agaricomycotina</taxon>
        <taxon>Agaricomycetes</taxon>
        <taxon>Polyporales</taxon>
        <taxon>Adustoporiaceae</taxon>
        <taxon>Rhodonia</taxon>
    </lineage>
</organism>
<feature type="domain" description="DUF6533" evidence="4">
    <location>
        <begin position="953"/>
        <end position="989"/>
    </location>
</feature>
<gene>
    <name evidence="5" type="ORF">POSPLADRAFT_1049141</name>
</gene>
<feature type="chain" id="PRO_5010852529" description="DUF6533 domain-containing protein" evidence="3">
    <location>
        <begin position="28"/>
        <end position="1194"/>
    </location>
</feature>
<dbReference type="RefSeq" id="XP_024335786.1">
    <property type="nucleotide sequence ID" value="XM_024479674.1"/>
</dbReference>
<keyword evidence="3" id="KW-0732">Signal</keyword>
<evidence type="ECO:0000256" key="1">
    <source>
        <dbReference type="SAM" id="MobiDB-lite"/>
    </source>
</evidence>
<feature type="transmembrane region" description="Helical" evidence="2">
    <location>
        <begin position="130"/>
        <end position="153"/>
    </location>
</feature>
<dbReference type="STRING" id="670580.A0A1X6MS14"/>
<feature type="region of interest" description="Disordered" evidence="1">
    <location>
        <begin position="292"/>
        <end position="359"/>
    </location>
</feature>
<dbReference type="Proteomes" id="UP000194127">
    <property type="component" value="Unassembled WGS sequence"/>
</dbReference>
<evidence type="ECO:0000259" key="4">
    <source>
        <dbReference type="Pfam" id="PF20151"/>
    </source>
</evidence>
<feature type="compositionally biased region" description="Low complexity" evidence="1">
    <location>
        <begin position="815"/>
        <end position="839"/>
    </location>
</feature>
<evidence type="ECO:0000313" key="6">
    <source>
        <dbReference type="Proteomes" id="UP000194127"/>
    </source>
</evidence>
<dbReference type="InterPro" id="IPR045340">
    <property type="entry name" value="DUF6533"/>
</dbReference>
<feature type="transmembrane region" description="Helical" evidence="2">
    <location>
        <begin position="976"/>
        <end position="997"/>
    </location>
</feature>
<feature type="compositionally biased region" description="Polar residues" evidence="1">
    <location>
        <begin position="180"/>
        <end position="192"/>
    </location>
</feature>
<dbReference type="GeneID" id="36324624"/>
<feature type="region of interest" description="Disordered" evidence="1">
    <location>
        <begin position="690"/>
        <end position="840"/>
    </location>
</feature>
<protein>
    <recommendedName>
        <fullName evidence="4">DUF6533 domain-containing protein</fullName>
    </recommendedName>
</protein>
<feature type="compositionally biased region" description="Low complexity" evidence="1">
    <location>
        <begin position="537"/>
        <end position="548"/>
    </location>
</feature>
<feature type="transmembrane region" description="Helical" evidence="2">
    <location>
        <begin position="944"/>
        <end position="964"/>
    </location>
</feature>
<feature type="compositionally biased region" description="Polar residues" evidence="1">
    <location>
        <begin position="578"/>
        <end position="588"/>
    </location>
</feature>
<feature type="compositionally biased region" description="Polar residues" evidence="1">
    <location>
        <begin position="334"/>
        <end position="352"/>
    </location>
</feature>
<proteinExistence type="predicted"/>
<feature type="signal peptide" evidence="3">
    <location>
        <begin position="1"/>
        <end position="27"/>
    </location>
</feature>
<dbReference type="AlphaFoldDB" id="A0A1X6MS14"/>